<evidence type="ECO:0000256" key="3">
    <source>
        <dbReference type="ARBA" id="ARBA00008827"/>
    </source>
</evidence>
<keyword evidence="8 14" id="KW-0931">ER-Golgi transport</keyword>
<organism evidence="15">
    <name type="scientific">Menopon gallinae</name>
    <name type="common">poultry shaft louse</name>
    <dbReference type="NCBI Taxonomy" id="328185"/>
    <lineage>
        <taxon>Eukaryota</taxon>
        <taxon>Metazoa</taxon>
        <taxon>Ecdysozoa</taxon>
        <taxon>Arthropoda</taxon>
        <taxon>Hexapoda</taxon>
        <taxon>Insecta</taxon>
        <taxon>Pterygota</taxon>
        <taxon>Neoptera</taxon>
        <taxon>Paraneoptera</taxon>
        <taxon>Psocodea</taxon>
        <taxon>Troctomorpha</taxon>
        <taxon>Phthiraptera</taxon>
        <taxon>Amblycera</taxon>
        <taxon>Menoponidae</taxon>
        <taxon>Menopon</taxon>
    </lineage>
</organism>
<dbReference type="AlphaFoldDB" id="A0AAW2I7U0"/>
<evidence type="ECO:0000256" key="6">
    <source>
        <dbReference type="ARBA" id="ARBA00022448"/>
    </source>
</evidence>
<keyword evidence="10 14" id="KW-0333">Golgi apparatus</keyword>
<evidence type="ECO:0000256" key="2">
    <source>
        <dbReference type="ARBA" id="ARBA00004347"/>
    </source>
</evidence>
<dbReference type="GO" id="GO:0005198">
    <property type="term" value="F:structural molecule activity"/>
    <property type="evidence" value="ECO:0007669"/>
    <property type="project" value="UniProtKB-UniRule"/>
</dbReference>
<dbReference type="PANTHER" id="PTHR10805:SF0">
    <property type="entry name" value="COATOMER SUBUNIT EPSILON"/>
    <property type="match status" value="1"/>
</dbReference>
<dbReference type="SUPFAM" id="SSF48452">
    <property type="entry name" value="TPR-like"/>
    <property type="match status" value="1"/>
</dbReference>
<dbReference type="Pfam" id="PF04733">
    <property type="entry name" value="Coatomer_E"/>
    <property type="match status" value="1"/>
</dbReference>
<accession>A0AAW2I7U0</accession>
<keyword evidence="12 14" id="KW-0968">Cytoplasmic vesicle</keyword>
<dbReference type="GO" id="GO:0000139">
    <property type="term" value="C:Golgi membrane"/>
    <property type="evidence" value="ECO:0007669"/>
    <property type="project" value="UniProtKB-SubCell"/>
</dbReference>
<keyword evidence="6 14" id="KW-0813">Transport</keyword>
<keyword evidence="9 14" id="KW-0653">Protein transport</keyword>
<evidence type="ECO:0000256" key="9">
    <source>
        <dbReference type="ARBA" id="ARBA00022927"/>
    </source>
</evidence>
<keyword evidence="11 14" id="KW-0472">Membrane</keyword>
<evidence type="ECO:0000313" key="15">
    <source>
        <dbReference type="EMBL" id="KAL0278442.1"/>
    </source>
</evidence>
<comment type="caution">
    <text evidence="15">The sequence shown here is derived from an EMBL/GenBank/DDBJ whole genome shotgun (WGS) entry which is preliminary data.</text>
</comment>
<evidence type="ECO:0000256" key="7">
    <source>
        <dbReference type="ARBA" id="ARBA00022490"/>
    </source>
</evidence>
<evidence type="ECO:0000256" key="13">
    <source>
        <dbReference type="ARBA" id="ARBA00025582"/>
    </source>
</evidence>
<gene>
    <name evidence="15" type="ORF">PYX00_000261</name>
</gene>
<comment type="subcellular location">
    <subcellularLocation>
        <location evidence="2">Cytoplasmic vesicle</location>
        <location evidence="2">COPI-coated vesicle membrane</location>
        <topology evidence="2">Peripheral membrane protein</topology>
        <orientation evidence="2">Cytoplasmic side</orientation>
    </subcellularLocation>
    <subcellularLocation>
        <location evidence="1">Golgi apparatus membrane</location>
        <topology evidence="1">Peripheral membrane protein</topology>
        <orientation evidence="1">Cytoplasmic side</orientation>
    </subcellularLocation>
</comment>
<evidence type="ECO:0000256" key="8">
    <source>
        <dbReference type="ARBA" id="ARBA00022892"/>
    </source>
</evidence>
<proteinExistence type="inferred from homology"/>
<evidence type="ECO:0000256" key="1">
    <source>
        <dbReference type="ARBA" id="ARBA00004255"/>
    </source>
</evidence>
<reference evidence="15" key="1">
    <citation type="journal article" date="2024" name="Gigascience">
        <title>Chromosome-level genome of the poultry shaft louse Menopon gallinae provides insight into the host-switching and adaptive evolution of parasitic lice.</title>
        <authorList>
            <person name="Xu Y."/>
            <person name="Ma L."/>
            <person name="Liu S."/>
            <person name="Liang Y."/>
            <person name="Liu Q."/>
            <person name="He Z."/>
            <person name="Tian L."/>
            <person name="Duan Y."/>
            <person name="Cai W."/>
            <person name="Li H."/>
            <person name="Song F."/>
        </authorList>
    </citation>
    <scope>NUCLEOTIDE SEQUENCE</scope>
    <source>
        <strain evidence="15">Cailab_2023a</strain>
    </source>
</reference>
<dbReference type="PANTHER" id="PTHR10805">
    <property type="entry name" value="COATOMER SUBUNIT EPSILON"/>
    <property type="match status" value="1"/>
</dbReference>
<keyword evidence="7 14" id="KW-0963">Cytoplasm</keyword>
<dbReference type="InterPro" id="IPR006822">
    <property type="entry name" value="Coatomer_esu"/>
</dbReference>
<evidence type="ECO:0000256" key="10">
    <source>
        <dbReference type="ARBA" id="ARBA00023034"/>
    </source>
</evidence>
<comment type="subunit">
    <text evidence="4">Oligomeric complex that consists of at least the alpha, beta, beta', gamma, delta, epsilon and zeta subunits.</text>
</comment>
<dbReference type="GO" id="GO:0006890">
    <property type="term" value="P:retrograde vesicle-mediated transport, Golgi to endoplasmic reticulum"/>
    <property type="evidence" value="ECO:0007669"/>
    <property type="project" value="UniProtKB-UniRule"/>
</dbReference>
<sequence>MSRQQEGVDELFEIKTSFYIGNYQQCINEAQKLKTTNQQHQLEADSFLYRSYIAQQKYRIVQDEIHSSSHPYLFPLKLLAEYFATSNKEPVVAKLDDILTKDVDPSNHMIFVVAATIYYNEENYDSALRLIHQSDYLECSALTIQIFLRMHRLDLAKKELKAMQEKDEDAILTQLAQAWVNIAVGGEKLDDAYYIFQEMIDKHGATSLLLNGQATCFIHQRRYEEADSALQESISKDPNNPDALINLIVLSQLSGKAPEVAKRYLIQLQESHKDHPYVRDYAAKEAEFNRLAMQYAPSS</sequence>
<dbReference type="GO" id="GO:0006888">
    <property type="term" value="P:endoplasmic reticulum to Golgi vesicle-mediated transport"/>
    <property type="evidence" value="ECO:0007669"/>
    <property type="project" value="TreeGrafter"/>
</dbReference>
<dbReference type="GO" id="GO:0030126">
    <property type="term" value="C:COPI vesicle coat"/>
    <property type="evidence" value="ECO:0007669"/>
    <property type="project" value="TreeGrafter"/>
</dbReference>
<dbReference type="GO" id="GO:0006891">
    <property type="term" value="P:intra-Golgi vesicle-mediated transport"/>
    <property type="evidence" value="ECO:0007669"/>
    <property type="project" value="TreeGrafter"/>
</dbReference>
<dbReference type="PIRSF" id="PIRSF016478">
    <property type="entry name" value="Coatomer_esu"/>
    <property type="match status" value="1"/>
</dbReference>
<evidence type="ECO:0000256" key="11">
    <source>
        <dbReference type="ARBA" id="ARBA00023136"/>
    </source>
</evidence>
<protein>
    <recommendedName>
        <fullName evidence="5 14">Coatomer subunit epsilon</fullName>
    </recommendedName>
</protein>
<dbReference type="GO" id="GO:0015031">
    <property type="term" value="P:protein transport"/>
    <property type="evidence" value="ECO:0007669"/>
    <property type="project" value="UniProtKB-UniRule"/>
</dbReference>
<dbReference type="InterPro" id="IPR011990">
    <property type="entry name" value="TPR-like_helical_dom_sf"/>
</dbReference>
<name>A0AAW2I7U0_9NEOP</name>
<evidence type="ECO:0000256" key="5">
    <source>
        <dbReference type="ARBA" id="ARBA00015828"/>
    </source>
</evidence>
<dbReference type="Gene3D" id="1.25.40.10">
    <property type="entry name" value="Tetratricopeptide repeat domain"/>
    <property type="match status" value="1"/>
</dbReference>
<evidence type="ECO:0000256" key="12">
    <source>
        <dbReference type="ARBA" id="ARBA00023329"/>
    </source>
</evidence>
<comment type="similarity">
    <text evidence="3 14">Belongs to the COPE family.</text>
</comment>
<comment type="function">
    <text evidence="13 14">The coatomer is a cytosolic protein complex that binds to dilysine motifs and reversibly associates with Golgi non-clathrin-coated vesicles, which further mediate biosynthetic protein transport from the ER, via the Golgi up to the trans Golgi network. The coatomer complex is required for budding from Golgi membranes, and is essential for the retrograde Golgi-to-ER transport of dilysine-tagged proteins.</text>
</comment>
<evidence type="ECO:0000256" key="14">
    <source>
        <dbReference type="PIRNR" id="PIRNR016478"/>
    </source>
</evidence>
<evidence type="ECO:0000256" key="4">
    <source>
        <dbReference type="ARBA" id="ARBA00011775"/>
    </source>
</evidence>
<dbReference type="FunFam" id="1.25.40.10:FF:000140">
    <property type="entry name" value="Coatomer subunit epsilon"/>
    <property type="match status" value="1"/>
</dbReference>
<dbReference type="EMBL" id="JARGDH010000001">
    <property type="protein sequence ID" value="KAL0278442.1"/>
    <property type="molecule type" value="Genomic_DNA"/>
</dbReference>